<dbReference type="CDD" id="cd06261">
    <property type="entry name" value="TM_PBP2"/>
    <property type="match status" value="1"/>
</dbReference>
<feature type="transmembrane region" description="Helical" evidence="7">
    <location>
        <begin position="9"/>
        <end position="27"/>
    </location>
</feature>
<dbReference type="PANTHER" id="PTHR43163:SF6">
    <property type="entry name" value="DIPEPTIDE TRANSPORT SYSTEM PERMEASE PROTEIN DPPB-RELATED"/>
    <property type="match status" value="1"/>
</dbReference>
<name>A0A0Q3WW12_9BACI</name>
<keyword evidence="5 7" id="KW-1133">Transmembrane helix</keyword>
<feature type="transmembrane region" description="Helical" evidence="7">
    <location>
        <begin position="133"/>
        <end position="153"/>
    </location>
</feature>
<protein>
    <submittedName>
        <fullName evidence="9">Peptide ABC transporter permease</fullName>
    </submittedName>
</protein>
<dbReference type="STRING" id="157838.AN964_04660"/>
<dbReference type="GO" id="GO:0055085">
    <property type="term" value="P:transmembrane transport"/>
    <property type="evidence" value="ECO:0007669"/>
    <property type="project" value="InterPro"/>
</dbReference>
<dbReference type="InterPro" id="IPR045621">
    <property type="entry name" value="BPD_transp_1_N"/>
</dbReference>
<dbReference type="RefSeq" id="WP_055738585.1">
    <property type="nucleotide sequence ID" value="NZ_JAAIWL010000018.1"/>
</dbReference>
<evidence type="ECO:0000256" key="2">
    <source>
        <dbReference type="ARBA" id="ARBA00022448"/>
    </source>
</evidence>
<dbReference type="EMBL" id="LJJC01000004">
    <property type="protein sequence ID" value="KQL52876.1"/>
    <property type="molecule type" value="Genomic_DNA"/>
</dbReference>
<dbReference type="PATRIC" id="fig|157838.3.peg.1036"/>
<comment type="caution">
    <text evidence="9">The sequence shown here is derived from an EMBL/GenBank/DDBJ whole genome shotgun (WGS) entry which is preliminary data.</text>
</comment>
<evidence type="ECO:0000256" key="6">
    <source>
        <dbReference type="ARBA" id="ARBA00023136"/>
    </source>
</evidence>
<evidence type="ECO:0000256" key="7">
    <source>
        <dbReference type="RuleBase" id="RU363032"/>
    </source>
</evidence>
<evidence type="ECO:0000256" key="5">
    <source>
        <dbReference type="ARBA" id="ARBA00022989"/>
    </source>
</evidence>
<dbReference type="OrthoDB" id="9773683at2"/>
<dbReference type="PANTHER" id="PTHR43163">
    <property type="entry name" value="DIPEPTIDE TRANSPORT SYSTEM PERMEASE PROTEIN DPPB-RELATED"/>
    <property type="match status" value="1"/>
</dbReference>
<organism evidence="9 10">
    <name type="scientific">Heyndrickxia shackletonii</name>
    <dbReference type="NCBI Taxonomy" id="157838"/>
    <lineage>
        <taxon>Bacteria</taxon>
        <taxon>Bacillati</taxon>
        <taxon>Bacillota</taxon>
        <taxon>Bacilli</taxon>
        <taxon>Bacillales</taxon>
        <taxon>Bacillaceae</taxon>
        <taxon>Heyndrickxia</taxon>
    </lineage>
</organism>
<evidence type="ECO:0000313" key="10">
    <source>
        <dbReference type="Proteomes" id="UP000051888"/>
    </source>
</evidence>
<evidence type="ECO:0000313" key="9">
    <source>
        <dbReference type="EMBL" id="KQL52876.1"/>
    </source>
</evidence>
<evidence type="ECO:0000256" key="3">
    <source>
        <dbReference type="ARBA" id="ARBA00022475"/>
    </source>
</evidence>
<accession>A0A0Q3WW12</accession>
<dbReference type="Pfam" id="PF00528">
    <property type="entry name" value="BPD_transp_1"/>
    <property type="match status" value="1"/>
</dbReference>
<dbReference type="Proteomes" id="UP000051888">
    <property type="component" value="Unassembled WGS sequence"/>
</dbReference>
<dbReference type="SUPFAM" id="SSF161098">
    <property type="entry name" value="MetI-like"/>
    <property type="match status" value="1"/>
</dbReference>
<dbReference type="InterPro" id="IPR035906">
    <property type="entry name" value="MetI-like_sf"/>
</dbReference>
<dbReference type="Gene3D" id="1.10.3720.10">
    <property type="entry name" value="MetI-like"/>
    <property type="match status" value="1"/>
</dbReference>
<sequence length="309" mass="34208">MIKYLLKRVFFILVSLFVIVSVTFFLMKAAPGGPFAAEKKLQPEIEAKLNETYGLNDPWYAQYGSYLLHVVKWDFGPSFYYKGQSVNDIINRGFPTSFMLGIEAILFAVSIGVLLGVIAALRHNKIADYAAMVIAVLGISVPSFLLASFLQYIFSMKLGILPVARFDTFAHSILPAISLGMIALAFIARLMRTSMLEVLKADYIRTAKSKGLKSYAVTYRHAIRNAIMPVVTFIGPLLASIITGSFIIEKIFAIPGLGSEFVTSITNRDYTLIMGMTVFYSVLLLACVFTLDLVYGFIDPRIKISGRGN</sequence>
<evidence type="ECO:0000259" key="8">
    <source>
        <dbReference type="PROSITE" id="PS50928"/>
    </source>
</evidence>
<feature type="transmembrane region" description="Helical" evidence="7">
    <location>
        <begin position="173"/>
        <end position="191"/>
    </location>
</feature>
<feature type="transmembrane region" description="Helical" evidence="7">
    <location>
        <begin position="98"/>
        <end position="121"/>
    </location>
</feature>
<evidence type="ECO:0000256" key="1">
    <source>
        <dbReference type="ARBA" id="ARBA00004651"/>
    </source>
</evidence>
<reference evidence="9 10" key="1">
    <citation type="submission" date="2015-09" db="EMBL/GenBank/DDBJ databases">
        <title>Genome sequencing project for genomic taxonomy and phylogenomics of Bacillus-like bacteria.</title>
        <authorList>
            <person name="Liu B."/>
            <person name="Wang J."/>
            <person name="Zhu Y."/>
            <person name="Liu G."/>
            <person name="Chen Q."/>
            <person name="Chen Z."/>
            <person name="Lan J."/>
            <person name="Che J."/>
            <person name="Ge C."/>
            <person name="Shi H."/>
            <person name="Pan Z."/>
            <person name="Liu X."/>
        </authorList>
    </citation>
    <scope>NUCLEOTIDE SEQUENCE [LARGE SCALE GENOMIC DNA]</scope>
    <source>
        <strain evidence="9 10">LMG 18435</strain>
    </source>
</reference>
<feature type="domain" description="ABC transmembrane type-1" evidence="8">
    <location>
        <begin position="94"/>
        <end position="295"/>
    </location>
</feature>
<proteinExistence type="inferred from homology"/>
<gene>
    <name evidence="9" type="ORF">AN964_04660</name>
</gene>
<comment type="similarity">
    <text evidence="7">Belongs to the binding-protein-dependent transport system permease family.</text>
</comment>
<keyword evidence="2 7" id="KW-0813">Transport</keyword>
<dbReference type="Pfam" id="PF19300">
    <property type="entry name" value="BPD_transp_1_N"/>
    <property type="match status" value="1"/>
</dbReference>
<dbReference type="PROSITE" id="PS50928">
    <property type="entry name" value="ABC_TM1"/>
    <property type="match status" value="1"/>
</dbReference>
<comment type="subcellular location">
    <subcellularLocation>
        <location evidence="1 7">Cell membrane</location>
        <topology evidence="1 7">Multi-pass membrane protein</topology>
    </subcellularLocation>
</comment>
<keyword evidence="10" id="KW-1185">Reference proteome</keyword>
<feature type="transmembrane region" description="Helical" evidence="7">
    <location>
        <begin position="272"/>
        <end position="298"/>
    </location>
</feature>
<feature type="transmembrane region" description="Helical" evidence="7">
    <location>
        <begin position="230"/>
        <end position="252"/>
    </location>
</feature>
<dbReference type="AlphaFoldDB" id="A0A0Q3WW12"/>
<dbReference type="GO" id="GO:0005886">
    <property type="term" value="C:plasma membrane"/>
    <property type="evidence" value="ECO:0007669"/>
    <property type="project" value="UniProtKB-SubCell"/>
</dbReference>
<keyword evidence="6 7" id="KW-0472">Membrane</keyword>
<keyword evidence="3" id="KW-1003">Cell membrane</keyword>
<keyword evidence="4 7" id="KW-0812">Transmembrane</keyword>
<evidence type="ECO:0000256" key="4">
    <source>
        <dbReference type="ARBA" id="ARBA00022692"/>
    </source>
</evidence>
<dbReference type="InterPro" id="IPR000515">
    <property type="entry name" value="MetI-like"/>
</dbReference>